<evidence type="ECO:0000256" key="1">
    <source>
        <dbReference type="ARBA" id="ARBA00005466"/>
    </source>
</evidence>
<dbReference type="GO" id="GO:0071949">
    <property type="term" value="F:FAD binding"/>
    <property type="evidence" value="ECO:0007669"/>
    <property type="project" value="InterPro"/>
</dbReference>
<dbReference type="OrthoDB" id="9983560at2759"/>
<evidence type="ECO:0000259" key="3">
    <source>
        <dbReference type="PROSITE" id="PS51387"/>
    </source>
</evidence>
<keyword evidence="2" id="KW-0560">Oxidoreductase</keyword>
<comment type="caution">
    <text evidence="4">The sequence shown here is derived from an EMBL/GenBank/DDBJ whole genome shotgun (WGS) entry which is preliminary data.</text>
</comment>
<dbReference type="InterPro" id="IPR006094">
    <property type="entry name" value="Oxid_FAD_bind_N"/>
</dbReference>
<evidence type="ECO:0000313" key="5">
    <source>
        <dbReference type="Proteomes" id="UP000663834"/>
    </source>
</evidence>
<organism evidence="4 5">
    <name type="scientific">Rotaria magnacalcarata</name>
    <dbReference type="NCBI Taxonomy" id="392030"/>
    <lineage>
        <taxon>Eukaryota</taxon>
        <taxon>Metazoa</taxon>
        <taxon>Spiralia</taxon>
        <taxon>Gnathifera</taxon>
        <taxon>Rotifera</taxon>
        <taxon>Eurotatoria</taxon>
        <taxon>Bdelloidea</taxon>
        <taxon>Philodinida</taxon>
        <taxon>Philodinidae</taxon>
        <taxon>Rotaria</taxon>
    </lineage>
</organism>
<dbReference type="InterPro" id="IPR012951">
    <property type="entry name" value="BBE"/>
</dbReference>
<dbReference type="Proteomes" id="UP000663834">
    <property type="component" value="Unassembled WGS sequence"/>
</dbReference>
<proteinExistence type="inferred from homology"/>
<dbReference type="InterPro" id="IPR016166">
    <property type="entry name" value="FAD-bd_PCMH"/>
</dbReference>
<dbReference type="SUPFAM" id="SSF56399">
    <property type="entry name" value="ADP-ribosylation"/>
    <property type="match status" value="1"/>
</dbReference>
<evidence type="ECO:0000313" key="4">
    <source>
        <dbReference type="EMBL" id="CAF1632116.1"/>
    </source>
</evidence>
<sequence length="853" mass="96589">MSDANCWPSLPVWQTFNESVQGRLIPVQPSVAFCSGNPPNDDLCNNALTEWTNSKWRSDQVGSMQNHNWENTSCSDHLGNVICTQGSVPRLAVNATTVEHVQATVRFSSEKNLRLVIKTTGHDYLGRSTAPDSLLLWLHYMKSMTLIEQYTSCTGEDVANAIRLGAGVQWGEVYTWLSAYNLIAIGGASSTVGAIGGFLQGGGHGPLTRWKGMAADQVLEFDVVTADGQRRTVNACENKDLFWALRGGGGGSFAVVLSAVLRTFPSPSMVSALYTVSALNEDRYARFIHDFIRFIPILADVGYAGYFYMIDTSIVIALFVPNGNFTVAATTIDELMKNNTDLQFSMNSTRLFPSFYDYFASIMAPSSPTGGNVLLGSRLIPEKIVRDQPDRVAEAFFQARGHNKTQSILIGHLVAGGQIAKISINNSVNPAWRTALLHMINVQGWDEDTTVSDQNMIASRLRVQVEILQTVAGDAQSSCYLNEADPNEPNWEQKFFGTRTNYDRLASIKKDLDPNVDGDVGLPLILSTHTRSQTAAIYVYSQDVQRLRLLLQPIKKVQYISDDFDSIVKHFKRDLKAYEKTANGGFITKYGHSSDMLQLDHYYLMLHWSKFYNIDTSNEGKSLLFETYTNYYVHNKRMRTILQEFNLGIGPNTAIKWYTCEPFISRLLNTAFQTHNYSFLKHVRYFIHCIHLQLRNEHPGFVRNRLHKPIFSIYCGRLITTVEFKRLKMYLNRVILITSFLMGNLDKSKVIQYIDRCEPSENETRVLLKINIDIRIRNTQPYADITHLSNEHNENEILIMFGASFRLMDVIISPYQTLPVCVLELCAERPQLMPPNEREQRWYSIIEPFESKK</sequence>
<protein>
    <recommendedName>
        <fullName evidence="3">FAD-binding PCMH-type domain-containing protein</fullName>
    </recommendedName>
</protein>
<name>A0A816DB25_9BILA</name>
<feature type="domain" description="FAD-binding PCMH-type" evidence="3">
    <location>
        <begin position="85"/>
        <end position="266"/>
    </location>
</feature>
<evidence type="ECO:0000256" key="2">
    <source>
        <dbReference type="ARBA" id="ARBA00023002"/>
    </source>
</evidence>
<accession>A0A816DB25</accession>
<dbReference type="PANTHER" id="PTHR13878:SF91">
    <property type="entry name" value="FAD BINDING DOMAIN PROTEIN (AFU_ORTHOLOGUE AFUA_6G12070)-RELATED"/>
    <property type="match status" value="1"/>
</dbReference>
<dbReference type="EMBL" id="CAJNOW010014337">
    <property type="protein sequence ID" value="CAF1632116.1"/>
    <property type="molecule type" value="Genomic_DNA"/>
</dbReference>
<gene>
    <name evidence="4" type="ORF">KQP761_LOCUS26423</name>
</gene>
<dbReference type="AlphaFoldDB" id="A0A816DB25"/>
<dbReference type="InterPro" id="IPR050432">
    <property type="entry name" value="FAD-linked_Oxidoreductases_BP"/>
</dbReference>
<dbReference type="Pfam" id="PF08031">
    <property type="entry name" value="BBE"/>
    <property type="match status" value="1"/>
</dbReference>
<dbReference type="Gene3D" id="3.40.462.20">
    <property type="match status" value="1"/>
</dbReference>
<dbReference type="PANTHER" id="PTHR13878">
    <property type="entry name" value="GULONOLACTONE OXIDASE"/>
    <property type="match status" value="1"/>
</dbReference>
<dbReference type="InterPro" id="IPR036318">
    <property type="entry name" value="FAD-bd_PCMH-like_sf"/>
</dbReference>
<dbReference type="Pfam" id="PF01565">
    <property type="entry name" value="FAD_binding_4"/>
    <property type="match status" value="1"/>
</dbReference>
<dbReference type="SUPFAM" id="SSF56176">
    <property type="entry name" value="FAD-binding/transporter-associated domain-like"/>
    <property type="match status" value="1"/>
</dbReference>
<dbReference type="Gene3D" id="3.30.465.10">
    <property type="match status" value="1"/>
</dbReference>
<dbReference type="GO" id="GO:0016491">
    <property type="term" value="F:oxidoreductase activity"/>
    <property type="evidence" value="ECO:0007669"/>
    <property type="project" value="UniProtKB-KW"/>
</dbReference>
<dbReference type="InterPro" id="IPR016169">
    <property type="entry name" value="FAD-bd_PCMH_sub2"/>
</dbReference>
<reference evidence="4" key="1">
    <citation type="submission" date="2021-02" db="EMBL/GenBank/DDBJ databases">
        <authorList>
            <person name="Nowell W R."/>
        </authorList>
    </citation>
    <scope>NUCLEOTIDE SEQUENCE</scope>
</reference>
<dbReference type="PROSITE" id="PS51387">
    <property type="entry name" value="FAD_PCMH"/>
    <property type="match status" value="1"/>
</dbReference>
<comment type="similarity">
    <text evidence="1">Belongs to the oxygen-dependent FAD-linked oxidoreductase family.</text>
</comment>